<name>A0A7W5ZTS4_9BACT</name>
<sequence length="132" mass="15177">MNGKRVIAYFLLTLISFKMLASPFVYLDFELRKEFIIKNLCENRFKPQLHCDGKCYLAKQLHKVAEDNAANEAQKQGENIKKVLEEVFEDSTGQQTSPFSPKRITFSVCVFKPNFYISDFSLVLLQPPAFTA</sequence>
<evidence type="ECO:0000313" key="2">
    <source>
        <dbReference type="EMBL" id="MBB3841422.1"/>
    </source>
</evidence>
<keyword evidence="3" id="KW-1185">Reference proteome</keyword>
<reference evidence="2 3" key="1">
    <citation type="submission" date="2020-08" db="EMBL/GenBank/DDBJ databases">
        <title>Genomic Encyclopedia of Type Strains, Phase IV (KMG-IV): sequencing the most valuable type-strain genomes for metagenomic binning, comparative biology and taxonomic classification.</title>
        <authorList>
            <person name="Goeker M."/>
        </authorList>
    </citation>
    <scope>NUCLEOTIDE SEQUENCE [LARGE SCALE GENOMIC DNA]</scope>
    <source>
        <strain evidence="2 3">DSM 17976</strain>
    </source>
</reference>
<keyword evidence="1" id="KW-0472">Membrane</keyword>
<evidence type="ECO:0000256" key="1">
    <source>
        <dbReference type="SAM" id="Phobius"/>
    </source>
</evidence>
<gene>
    <name evidence="2" type="ORF">FHS57_005450</name>
</gene>
<feature type="transmembrane region" description="Helical" evidence="1">
    <location>
        <begin position="6"/>
        <end position="27"/>
    </location>
</feature>
<keyword evidence="1" id="KW-1133">Transmembrane helix</keyword>
<dbReference type="Proteomes" id="UP000541352">
    <property type="component" value="Unassembled WGS sequence"/>
</dbReference>
<accession>A0A7W5ZTS4</accession>
<dbReference type="AlphaFoldDB" id="A0A7W5ZTS4"/>
<organism evidence="2 3">
    <name type="scientific">Runella defluvii</name>
    <dbReference type="NCBI Taxonomy" id="370973"/>
    <lineage>
        <taxon>Bacteria</taxon>
        <taxon>Pseudomonadati</taxon>
        <taxon>Bacteroidota</taxon>
        <taxon>Cytophagia</taxon>
        <taxon>Cytophagales</taxon>
        <taxon>Spirosomataceae</taxon>
        <taxon>Runella</taxon>
    </lineage>
</organism>
<keyword evidence="1" id="KW-0812">Transmembrane</keyword>
<protein>
    <submittedName>
        <fullName evidence="2">Uncharacterized protein</fullName>
    </submittedName>
</protein>
<dbReference type="EMBL" id="JACIBY010000017">
    <property type="protein sequence ID" value="MBB3841422.1"/>
    <property type="molecule type" value="Genomic_DNA"/>
</dbReference>
<dbReference type="RefSeq" id="WP_183979084.1">
    <property type="nucleotide sequence ID" value="NZ_JACIBY010000017.1"/>
</dbReference>
<proteinExistence type="predicted"/>
<evidence type="ECO:0000313" key="3">
    <source>
        <dbReference type="Proteomes" id="UP000541352"/>
    </source>
</evidence>
<comment type="caution">
    <text evidence="2">The sequence shown here is derived from an EMBL/GenBank/DDBJ whole genome shotgun (WGS) entry which is preliminary data.</text>
</comment>